<evidence type="ECO:0000313" key="3">
    <source>
        <dbReference type="Proteomes" id="UP000644548"/>
    </source>
</evidence>
<gene>
    <name evidence="2" type="ORF">GCM10008960_39320</name>
</gene>
<keyword evidence="1" id="KW-0812">Transmembrane</keyword>
<keyword evidence="3" id="KW-1185">Reference proteome</keyword>
<reference evidence="3" key="1">
    <citation type="journal article" date="2019" name="Int. J. Syst. Evol. Microbiol.">
        <title>The Global Catalogue of Microorganisms (GCM) 10K type strain sequencing project: providing services to taxonomists for standard genome sequencing and annotation.</title>
        <authorList>
            <consortium name="The Broad Institute Genomics Platform"/>
            <consortium name="The Broad Institute Genome Sequencing Center for Infectious Disease"/>
            <person name="Wu L."/>
            <person name="Ma J."/>
        </authorList>
    </citation>
    <scope>NUCLEOTIDE SEQUENCE [LARGE SCALE GENOMIC DNA]</scope>
    <source>
        <strain evidence="3">JCM 31405</strain>
    </source>
</reference>
<dbReference type="RefSeq" id="WP_189074838.1">
    <property type="nucleotide sequence ID" value="NZ_BMQN01000023.1"/>
</dbReference>
<sequence>MPDPDRAPDRDAPLTSTPRWVKVFGWVGALVLLLAVVALLSSGQHGPGRHFTPSSTSSAP</sequence>
<keyword evidence="1" id="KW-1133">Transmembrane helix</keyword>
<dbReference type="EMBL" id="BMQN01000023">
    <property type="protein sequence ID" value="GGS09158.1"/>
    <property type="molecule type" value="Genomic_DNA"/>
</dbReference>
<proteinExistence type="predicted"/>
<protein>
    <submittedName>
        <fullName evidence="2">Uncharacterized protein</fullName>
    </submittedName>
</protein>
<name>A0ABQ2SAX1_9DEIO</name>
<feature type="transmembrane region" description="Helical" evidence="1">
    <location>
        <begin position="20"/>
        <end position="40"/>
    </location>
</feature>
<keyword evidence="1" id="KW-0472">Membrane</keyword>
<comment type="caution">
    <text evidence="2">The sequence shown here is derived from an EMBL/GenBank/DDBJ whole genome shotgun (WGS) entry which is preliminary data.</text>
</comment>
<evidence type="ECO:0000256" key="1">
    <source>
        <dbReference type="SAM" id="Phobius"/>
    </source>
</evidence>
<evidence type="ECO:0000313" key="2">
    <source>
        <dbReference type="EMBL" id="GGS09158.1"/>
    </source>
</evidence>
<dbReference type="Proteomes" id="UP000644548">
    <property type="component" value="Unassembled WGS sequence"/>
</dbReference>
<organism evidence="2 3">
    <name type="scientific">Deinococcus sedimenti</name>
    <dbReference type="NCBI Taxonomy" id="1867090"/>
    <lineage>
        <taxon>Bacteria</taxon>
        <taxon>Thermotogati</taxon>
        <taxon>Deinococcota</taxon>
        <taxon>Deinococci</taxon>
        <taxon>Deinococcales</taxon>
        <taxon>Deinococcaceae</taxon>
        <taxon>Deinococcus</taxon>
    </lineage>
</organism>
<accession>A0ABQ2SAX1</accession>